<dbReference type="GO" id="GO:0046872">
    <property type="term" value="F:metal ion binding"/>
    <property type="evidence" value="ECO:0007669"/>
    <property type="project" value="UniProtKB-KW"/>
</dbReference>
<evidence type="ECO:0000256" key="3">
    <source>
        <dbReference type="ARBA" id="ARBA00023002"/>
    </source>
</evidence>
<evidence type="ECO:0000313" key="7">
    <source>
        <dbReference type="EMBL" id="AFH42634.1"/>
    </source>
</evidence>
<keyword evidence="2" id="KW-0479">Metal-binding</keyword>
<evidence type="ECO:0000256" key="5">
    <source>
        <dbReference type="ARBA" id="ARBA00023014"/>
    </source>
</evidence>
<reference evidence="7 8" key="2">
    <citation type="journal article" date="2014" name="Extremophiles">
        <title>Analysis of the complete genome of Fervidococcus fontis confirms the distinct phylogenetic position of the order Fervidicoccales and suggests its environmental function.</title>
        <authorList>
            <person name="Lebedinsky A.V."/>
            <person name="Mardanov A.V."/>
            <person name="Kublanov I.V."/>
            <person name="Gumerov V.M."/>
            <person name="Beletsky A.V."/>
            <person name="Perevalova A.A."/>
            <person name="Bidzhieva S.Kh."/>
            <person name="Bonch-Osmolovskaya E.A."/>
            <person name="Skryabin K.G."/>
            <person name="Ravin N.V."/>
        </authorList>
    </citation>
    <scope>NUCLEOTIDE SEQUENCE [LARGE SCALE GENOMIC DNA]</scope>
    <source>
        <strain evidence="8">DSM 19380 / VKM B-2539 / Kam940</strain>
    </source>
</reference>
<dbReference type="eggNOG" id="arCOG02652">
    <property type="taxonomic scope" value="Archaea"/>
</dbReference>
<accession>I0A0X7</accession>
<evidence type="ECO:0000256" key="4">
    <source>
        <dbReference type="ARBA" id="ARBA00023004"/>
    </source>
</evidence>
<dbReference type="InterPro" id="IPR007516">
    <property type="entry name" value="Co_F420_Hydgase/DH_bsu_N"/>
</dbReference>
<dbReference type="GO" id="GO:0051536">
    <property type="term" value="F:iron-sulfur cluster binding"/>
    <property type="evidence" value="ECO:0007669"/>
    <property type="project" value="UniProtKB-KW"/>
</dbReference>
<dbReference type="InParanoid" id="I0A0X7"/>
<dbReference type="KEGG" id="ffo:FFONT_0644"/>
<keyword evidence="3" id="KW-0560">Oxidoreductase</keyword>
<dbReference type="InterPro" id="IPR007525">
    <property type="entry name" value="FrhB_FdhB_C"/>
</dbReference>
<proteinExistence type="predicted"/>
<organism evidence="7 8">
    <name type="scientific">Fervidicoccus fontis (strain DSM 19380 / JCM 18336 / VKM B-2539 / Kam940)</name>
    <dbReference type="NCBI Taxonomy" id="1163730"/>
    <lineage>
        <taxon>Archaea</taxon>
        <taxon>Thermoproteota</taxon>
        <taxon>Thermoprotei</taxon>
        <taxon>Fervidicoccales</taxon>
        <taxon>Fervidicoccaceae</taxon>
        <taxon>Fervidicoccus</taxon>
    </lineage>
</organism>
<dbReference type="InterPro" id="IPR045220">
    <property type="entry name" value="FRHB/FDHB/HCAR-like"/>
</dbReference>
<feature type="domain" description="4Fe-4S ferredoxin-type" evidence="6">
    <location>
        <begin position="3"/>
        <end position="32"/>
    </location>
</feature>
<dbReference type="GO" id="GO:0052592">
    <property type="term" value="F:oxidoreductase activity, acting on CH or CH2 groups, with an iron-sulfur protein as acceptor"/>
    <property type="evidence" value="ECO:0007669"/>
    <property type="project" value="TreeGrafter"/>
</dbReference>
<evidence type="ECO:0000256" key="1">
    <source>
        <dbReference type="ARBA" id="ARBA00001974"/>
    </source>
</evidence>
<protein>
    <submittedName>
        <fullName evidence="7">Coenzyme F420-reducing hydrogenase, beta subunit</fullName>
    </submittedName>
</protein>
<dbReference type="GeneID" id="12449723"/>
<name>I0A0X7_FERFK</name>
<dbReference type="Pfam" id="PF04422">
    <property type="entry name" value="FrhB_FdhB_N"/>
    <property type="match status" value="1"/>
</dbReference>
<dbReference type="RefSeq" id="WP_014557783.1">
    <property type="nucleotide sequence ID" value="NC_017461.1"/>
</dbReference>
<evidence type="ECO:0000313" key="8">
    <source>
        <dbReference type="Proteomes" id="UP000007391"/>
    </source>
</evidence>
<dbReference type="InterPro" id="IPR017896">
    <property type="entry name" value="4Fe4S_Fe-S-bd"/>
</dbReference>
<keyword evidence="8" id="KW-1185">Reference proteome</keyword>
<keyword evidence="5" id="KW-0411">Iron-sulfur</keyword>
<comment type="cofactor">
    <cofactor evidence="1">
        <name>FAD</name>
        <dbReference type="ChEBI" id="CHEBI:57692"/>
    </cofactor>
</comment>
<dbReference type="PANTHER" id="PTHR31332:SF6">
    <property type="entry name" value="FORMATE DEHYDROGENASE SUBUNIT BETA"/>
    <property type="match status" value="1"/>
</dbReference>
<reference evidence="8" key="1">
    <citation type="submission" date="2012-03" db="EMBL/GenBank/DDBJ databases">
        <title>Fervidicoccus fontis complete genome analysis confirms its distinct phylogenetic position and predicts its environmental function.</title>
        <authorList>
            <person name="Lebedinsky A.V."/>
            <person name="Mardanov A.V."/>
            <person name="Gumerov V.M."/>
            <person name="Beletsky A.V."/>
            <person name="Kublanov I.V."/>
            <person name="Perevalova A.A."/>
            <person name="Bonch-Osmolovskaya E.A."/>
            <person name="Ravin N.V."/>
            <person name="Skryabin K.G."/>
        </authorList>
    </citation>
    <scope>NUCLEOTIDE SEQUENCE [LARGE SCALE GENOMIC DNA]</scope>
    <source>
        <strain evidence="8">DSM 19380 / VKM B-2539 / Kam940</strain>
    </source>
</reference>
<sequence length="437" mass="50108">MSKSPRIPPDLCSGCGVCSLICPKNAIRFRVFTNGYIRPLLDSSNCINCYLCEKVCPFLEEPNSLMSRGLYGNKENALIGKYLKVVLAWSTNKYVRFMGSSGGVITSLLIYLLRKRHVDAVVVPKLHVINGRVFGVYEVVTDPAKLIEYSGSIYAPIFGVHKALKEVSLRKYKIAIVALPCLIRGLRNAMRFNPRLRNSIRYVFGVYCYNTPSASATEYVMNTFLNNVSNVNHVRFRGFGWPGYLIIRTVNGRSFRIKYQEYSDSGFGQYFYDYSCFMCNDQTAELADISFADPWTYQVDIGLGKTLVVIRTAEGWRVFSEAVEEGYIEYRELPSFIYAVQFTTLLKKTLRGFTLLSKHEVTRGNYVLPPSISTIVHEIDYRVGHFLASNKRLWNLLRMYVELKPYVYLPLIALDYKLKTRWTQILMKIVSTWKIGK</sequence>
<dbReference type="InterPro" id="IPR017900">
    <property type="entry name" value="4Fe4S_Fe_S_CS"/>
</dbReference>
<dbReference type="Pfam" id="PF12838">
    <property type="entry name" value="Fer4_7"/>
    <property type="match status" value="1"/>
</dbReference>
<dbReference type="AlphaFoldDB" id="I0A0X7"/>
<dbReference type="Proteomes" id="UP000007391">
    <property type="component" value="Chromosome"/>
</dbReference>
<dbReference type="HOGENOM" id="CLU_695696_0_0_2"/>
<keyword evidence="4" id="KW-0408">Iron</keyword>
<dbReference type="PROSITE" id="PS00198">
    <property type="entry name" value="4FE4S_FER_1"/>
    <property type="match status" value="2"/>
</dbReference>
<dbReference type="SUPFAM" id="SSF54862">
    <property type="entry name" value="4Fe-4S ferredoxins"/>
    <property type="match status" value="1"/>
</dbReference>
<evidence type="ECO:0000259" key="6">
    <source>
        <dbReference type="PROSITE" id="PS51379"/>
    </source>
</evidence>
<dbReference type="PROSITE" id="PS51379">
    <property type="entry name" value="4FE4S_FER_2"/>
    <property type="match status" value="2"/>
</dbReference>
<dbReference type="Gene3D" id="3.30.70.20">
    <property type="match status" value="1"/>
</dbReference>
<dbReference type="EMBL" id="CP003423">
    <property type="protein sequence ID" value="AFH42634.1"/>
    <property type="molecule type" value="Genomic_DNA"/>
</dbReference>
<gene>
    <name evidence="7" type="ordered locus">FFONT_0644</name>
</gene>
<feature type="domain" description="4Fe-4S ferredoxin-type" evidence="6">
    <location>
        <begin position="37"/>
        <end position="68"/>
    </location>
</feature>
<dbReference type="OrthoDB" id="38261at2157"/>
<dbReference type="eggNOG" id="arCOG01543">
    <property type="taxonomic scope" value="Archaea"/>
</dbReference>
<dbReference type="Pfam" id="PF04432">
    <property type="entry name" value="FrhB_FdhB_C"/>
    <property type="match status" value="1"/>
</dbReference>
<evidence type="ECO:0000256" key="2">
    <source>
        <dbReference type="ARBA" id="ARBA00022723"/>
    </source>
</evidence>
<dbReference type="PANTHER" id="PTHR31332">
    <property type="entry name" value="7-HYDROXYMETHYL CHLOROPHYLL A REDUCTASE, CHLOROPLASTIC"/>
    <property type="match status" value="1"/>
</dbReference>
<dbReference type="STRING" id="1163730.FFONT_0644"/>